<organism evidence="7 8">
    <name type="scientific">Aureimonas pseudogalii</name>
    <dbReference type="NCBI Taxonomy" id="1744844"/>
    <lineage>
        <taxon>Bacteria</taxon>
        <taxon>Pseudomonadati</taxon>
        <taxon>Pseudomonadota</taxon>
        <taxon>Alphaproteobacteria</taxon>
        <taxon>Hyphomicrobiales</taxon>
        <taxon>Aurantimonadaceae</taxon>
        <taxon>Aureimonas</taxon>
    </lineage>
</organism>
<comment type="caution">
    <text evidence="7">The sequence shown here is derived from an EMBL/GenBank/DDBJ whole genome shotgun (WGS) entry which is preliminary data.</text>
</comment>
<keyword evidence="5" id="KW-0315">Glutamine amidotransferase</keyword>
<proteinExistence type="predicted"/>
<evidence type="ECO:0000313" key="7">
    <source>
        <dbReference type="EMBL" id="MBB3999531.1"/>
    </source>
</evidence>
<comment type="catalytic activity">
    <reaction evidence="1">
        <text>D-fructose 6-phosphate + L-glutamine = D-glucosamine 6-phosphate + L-glutamate</text>
        <dbReference type="Rhea" id="RHEA:13237"/>
        <dbReference type="ChEBI" id="CHEBI:29985"/>
        <dbReference type="ChEBI" id="CHEBI:58359"/>
        <dbReference type="ChEBI" id="CHEBI:58725"/>
        <dbReference type="ChEBI" id="CHEBI:61527"/>
        <dbReference type="EC" id="2.6.1.16"/>
    </reaction>
</comment>
<evidence type="ECO:0000256" key="1">
    <source>
        <dbReference type="ARBA" id="ARBA00001031"/>
    </source>
</evidence>
<feature type="domain" description="SIS" evidence="6">
    <location>
        <begin position="188"/>
        <end position="322"/>
    </location>
</feature>
<accession>A0A7W6H6P6</accession>
<dbReference type="PANTHER" id="PTHR10937:SF0">
    <property type="entry name" value="GLUTAMINE--FRUCTOSE-6-PHOSPHATE TRANSAMINASE (ISOMERIZING)"/>
    <property type="match status" value="1"/>
</dbReference>
<dbReference type="Gene3D" id="3.40.50.10490">
    <property type="entry name" value="Glucose-6-phosphate isomerase like protein, domain 1"/>
    <property type="match status" value="2"/>
</dbReference>
<evidence type="ECO:0000256" key="3">
    <source>
        <dbReference type="ARBA" id="ARBA00016090"/>
    </source>
</evidence>
<dbReference type="SUPFAM" id="SSF53697">
    <property type="entry name" value="SIS domain"/>
    <property type="match status" value="1"/>
</dbReference>
<dbReference type="GO" id="GO:0004360">
    <property type="term" value="F:glutamine-fructose-6-phosphate transaminase (isomerizing) activity"/>
    <property type="evidence" value="ECO:0007669"/>
    <property type="project" value="UniProtKB-EC"/>
</dbReference>
<dbReference type="InterPro" id="IPR046348">
    <property type="entry name" value="SIS_dom_sf"/>
</dbReference>
<evidence type="ECO:0000256" key="2">
    <source>
        <dbReference type="ARBA" id="ARBA00012916"/>
    </source>
</evidence>
<dbReference type="PROSITE" id="PS51464">
    <property type="entry name" value="SIS"/>
    <property type="match status" value="2"/>
</dbReference>
<dbReference type="EMBL" id="JACIEK010000010">
    <property type="protein sequence ID" value="MBB3999531.1"/>
    <property type="molecule type" value="Genomic_DNA"/>
</dbReference>
<dbReference type="RefSeq" id="WP_183201077.1">
    <property type="nucleotide sequence ID" value="NZ_JACIEK010000010.1"/>
</dbReference>
<dbReference type="GO" id="GO:0006002">
    <property type="term" value="P:fructose 6-phosphate metabolic process"/>
    <property type="evidence" value="ECO:0007669"/>
    <property type="project" value="TreeGrafter"/>
</dbReference>
<evidence type="ECO:0000259" key="6">
    <source>
        <dbReference type="PROSITE" id="PS51464"/>
    </source>
</evidence>
<protein>
    <recommendedName>
        <fullName evidence="3">Glutamine--fructose-6-phosphate aminotransferase [isomerizing]</fullName>
        <ecNumber evidence="2">2.6.1.16</ecNumber>
    </recommendedName>
</protein>
<dbReference type="GO" id="GO:0006487">
    <property type="term" value="P:protein N-linked glycosylation"/>
    <property type="evidence" value="ECO:0007669"/>
    <property type="project" value="TreeGrafter"/>
</dbReference>
<keyword evidence="4" id="KW-0808">Transferase</keyword>
<dbReference type="PANTHER" id="PTHR10937">
    <property type="entry name" value="GLUCOSAMINE--FRUCTOSE-6-PHOSPHATE AMINOTRANSFERASE, ISOMERIZING"/>
    <property type="match status" value="1"/>
</dbReference>
<gene>
    <name evidence="7" type="ORF">GGR04_003401</name>
</gene>
<name>A0A7W6H6P6_9HYPH</name>
<sequence>MTHHPGLDLMLDEMRRQGPDAIATIERAGPGAARIAESARRTGRLVLYAMGGSHHVNRIVEPLYRDLGLDARALNASEALLSPLPDTPRTALVVSQSGESGEIRDILSIPAGREERFGLTLEPESTLARSVRGVIVAAGGTERAFAASRSIALTLAMHGAVLEALGAPQPELRAALAHTSDPAAIAAADAALAGSHVYVFAGRHAMAGVAESAALSMMELARVPTIGFEGGQFRHGPFEMLRPGLGILLFRSAGPDALSVAALARAPAEAGCRVVVFDASGAEAIPGVVTVALRQARGLGAAAAMILALQHLNIAVARRTVPEGIGTPQRTTKVTA</sequence>
<dbReference type="AlphaFoldDB" id="A0A7W6H6P6"/>
<dbReference type="GO" id="GO:0097367">
    <property type="term" value="F:carbohydrate derivative binding"/>
    <property type="evidence" value="ECO:0007669"/>
    <property type="project" value="InterPro"/>
</dbReference>
<keyword evidence="4" id="KW-0032">Aminotransferase</keyword>
<dbReference type="GO" id="GO:0006047">
    <property type="term" value="P:UDP-N-acetylglucosamine metabolic process"/>
    <property type="evidence" value="ECO:0007669"/>
    <property type="project" value="TreeGrafter"/>
</dbReference>
<reference evidence="7 8" key="1">
    <citation type="submission" date="2020-08" db="EMBL/GenBank/DDBJ databases">
        <title>Genomic Encyclopedia of Type Strains, Phase IV (KMG-IV): sequencing the most valuable type-strain genomes for metagenomic binning, comparative biology and taxonomic classification.</title>
        <authorList>
            <person name="Goeker M."/>
        </authorList>
    </citation>
    <scope>NUCLEOTIDE SEQUENCE [LARGE SCALE GENOMIC DNA]</scope>
    <source>
        <strain evidence="7 8">DSM 102238</strain>
    </source>
</reference>
<keyword evidence="8" id="KW-1185">Reference proteome</keyword>
<evidence type="ECO:0000256" key="4">
    <source>
        <dbReference type="ARBA" id="ARBA00022576"/>
    </source>
</evidence>
<evidence type="ECO:0000313" key="8">
    <source>
        <dbReference type="Proteomes" id="UP000542776"/>
    </source>
</evidence>
<feature type="domain" description="SIS" evidence="6">
    <location>
        <begin position="35"/>
        <end position="172"/>
    </location>
</feature>
<evidence type="ECO:0000256" key="5">
    <source>
        <dbReference type="ARBA" id="ARBA00022962"/>
    </source>
</evidence>
<dbReference type="InterPro" id="IPR001347">
    <property type="entry name" value="SIS_dom"/>
</dbReference>
<dbReference type="EC" id="2.6.1.16" evidence="2"/>
<dbReference type="Proteomes" id="UP000542776">
    <property type="component" value="Unassembled WGS sequence"/>
</dbReference>